<dbReference type="Proteomes" id="UP000054321">
    <property type="component" value="Unassembled WGS sequence"/>
</dbReference>
<accession>A0A0C3GNS1</accession>
<gene>
    <name evidence="1" type="ORF">OIDMADRAFT_20186</name>
</gene>
<evidence type="ECO:0000313" key="1">
    <source>
        <dbReference type="EMBL" id="KIM97670.1"/>
    </source>
</evidence>
<reference evidence="2" key="2">
    <citation type="submission" date="2015-01" db="EMBL/GenBank/DDBJ databases">
        <title>Evolutionary Origins and Diversification of the Mycorrhizal Mutualists.</title>
        <authorList>
            <consortium name="DOE Joint Genome Institute"/>
            <consortium name="Mycorrhizal Genomics Consortium"/>
            <person name="Kohler A."/>
            <person name="Kuo A."/>
            <person name="Nagy L.G."/>
            <person name="Floudas D."/>
            <person name="Copeland A."/>
            <person name="Barry K.W."/>
            <person name="Cichocki N."/>
            <person name="Veneault-Fourrey C."/>
            <person name="LaButti K."/>
            <person name="Lindquist E.A."/>
            <person name="Lipzen A."/>
            <person name="Lundell T."/>
            <person name="Morin E."/>
            <person name="Murat C."/>
            <person name="Riley R."/>
            <person name="Ohm R."/>
            <person name="Sun H."/>
            <person name="Tunlid A."/>
            <person name="Henrissat B."/>
            <person name="Grigoriev I.V."/>
            <person name="Hibbett D.S."/>
            <person name="Martin F."/>
        </authorList>
    </citation>
    <scope>NUCLEOTIDE SEQUENCE [LARGE SCALE GENOMIC DNA]</scope>
    <source>
        <strain evidence="2">Zn</strain>
    </source>
</reference>
<name>A0A0C3GNS1_OIDMZ</name>
<reference evidence="1 2" key="1">
    <citation type="submission" date="2014-04" db="EMBL/GenBank/DDBJ databases">
        <authorList>
            <consortium name="DOE Joint Genome Institute"/>
            <person name="Kuo A."/>
            <person name="Martino E."/>
            <person name="Perotto S."/>
            <person name="Kohler A."/>
            <person name="Nagy L.G."/>
            <person name="Floudas D."/>
            <person name="Copeland A."/>
            <person name="Barry K.W."/>
            <person name="Cichocki N."/>
            <person name="Veneault-Fourrey C."/>
            <person name="LaButti K."/>
            <person name="Lindquist E.A."/>
            <person name="Lipzen A."/>
            <person name="Lundell T."/>
            <person name="Morin E."/>
            <person name="Murat C."/>
            <person name="Sun H."/>
            <person name="Tunlid A."/>
            <person name="Henrissat B."/>
            <person name="Grigoriev I.V."/>
            <person name="Hibbett D.S."/>
            <person name="Martin F."/>
            <person name="Nordberg H.P."/>
            <person name="Cantor M.N."/>
            <person name="Hua S.X."/>
        </authorList>
    </citation>
    <scope>NUCLEOTIDE SEQUENCE [LARGE SCALE GENOMIC DNA]</scope>
    <source>
        <strain evidence="1 2">Zn</strain>
    </source>
</reference>
<proteinExistence type="predicted"/>
<dbReference type="AlphaFoldDB" id="A0A0C3GNS1"/>
<dbReference type="HOGENOM" id="CLU_2705468_0_0_1"/>
<dbReference type="InParanoid" id="A0A0C3GNS1"/>
<protein>
    <submittedName>
        <fullName evidence="1">Uncharacterized protein</fullName>
    </submittedName>
</protein>
<dbReference type="EMBL" id="KN832881">
    <property type="protein sequence ID" value="KIM97670.1"/>
    <property type="molecule type" value="Genomic_DNA"/>
</dbReference>
<evidence type="ECO:0000313" key="2">
    <source>
        <dbReference type="Proteomes" id="UP000054321"/>
    </source>
</evidence>
<organism evidence="1 2">
    <name type="scientific">Oidiodendron maius (strain Zn)</name>
    <dbReference type="NCBI Taxonomy" id="913774"/>
    <lineage>
        <taxon>Eukaryota</taxon>
        <taxon>Fungi</taxon>
        <taxon>Dikarya</taxon>
        <taxon>Ascomycota</taxon>
        <taxon>Pezizomycotina</taxon>
        <taxon>Leotiomycetes</taxon>
        <taxon>Leotiomycetes incertae sedis</taxon>
        <taxon>Myxotrichaceae</taxon>
        <taxon>Oidiodendron</taxon>
    </lineage>
</organism>
<keyword evidence="2" id="KW-1185">Reference proteome</keyword>
<sequence length="73" mass="8305">MHQAESVGNTDNQGRIIELIESDTENEYTVEDDILVVKTPEDLGSRIDDANTAFDVDFERDKREHKVSPTLKN</sequence>